<keyword evidence="1" id="KW-0449">Lipoprotein</keyword>
<dbReference type="OrthoDB" id="976022at2"/>
<name>A0A3P1XMM3_TANFO</name>
<dbReference type="NCBIfam" id="TIGR03514">
    <property type="entry name" value="GldB_lipo"/>
    <property type="match status" value="1"/>
</dbReference>
<gene>
    <name evidence="1" type="primary">gldB</name>
    <name evidence="1" type="ORF">EII40_10985</name>
</gene>
<evidence type="ECO:0000313" key="2">
    <source>
        <dbReference type="Proteomes" id="UP000278609"/>
    </source>
</evidence>
<dbReference type="Pfam" id="PF25594">
    <property type="entry name" value="GldB_lipo"/>
    <property type="match status" value="1"/>
</dbReference>
<organism evidence="1 2">
    <name type="scientific">Tannerella forsythia</name>
    <name type="common">Bacteroides forsythus</name>
    <dbReference type="NCBI Taxonomy" id="28112"/>
    <lineage>
        <taxon>Bacteria</taxon>
        <taxon>Pseudomonadati</taxon>
        <taxon>Bacteroidota</taxon>
        <taxon>Bacteroidia</taxon>
        <taxon>Bacteroidales</taxon>
        <taxon>Tannerellaceae</taxon>
        <taxon>Tannerella</taxon>
    </lineage>
</organism>
<dbReference type="EMBL" id="RQYS01000052">
    <property type="protein sequence ID" value="RRD59137.1"/>
    <property type="molecule type" value="Genomic_DNA"/>
</dbReference>
<accession>A0A3P1XMM3</accession>
<reference evidence="1 2" key="1">
    <citation type="submission" date="2018-11" db="EMBL/GenBank/DDBJ databases">
        <title>Genomes From Bacteria Associated with the Canine Oral Cavity: a Test Case for Automated Genome-Based Taxonomic Assignment.</title>
        <authorList>
            <person name="Coil D.A."/>
            <person name="Jospin G."/>
            <person name="Darling A.E."/>
            <person name="Wallis C."/>
            <person name="Davis I.J."/>
            <person name="Harris S."/>
            <person name="Eisen J.A."/>
            <person name="Holcombe L.J."/>
            <person name="O'Flynn C."/>
        </authorList>
    </citation>
    <scope>NUCLEOTIDE SEQUENCE [LARGE SCALE GENOMIC DNA]</scope>
    <source>
        <strain evidence="1 2">OH2617_COT-023</strain>
    </source>
</reference>
<evidence type="ECO:0000313" key="1">
    <source>
        <dbReference type="EMBL" id="RRD59137.1"/>
    </source>
</evidence>
<dbReference type="AlphaFoldDB" id="A0A3P1XMM3"/>
<dbReference type="Proteomes" id="UP000278609">
    <property type="component" value="Unassembled WGS sequence"/>
</dbReference>
<comment type="caution">
    <text evidence="1">The sequence shown here is derived from an EMBL/GenBank/DDBJ whole genome shotgun (WGS) entry which is preliminary data.</text>
</comment>
<sequence length="335" mass="39512">MNAPMKNKTLILCWTLIHLTVCNGCGMLSGKETSYEPVPIRRFDKDLYQLILVDSPERQQVLAHAYPRMFRVVGISLFNDQETQSDEFFDRLVNYYSEPNLNKLYRDALAKYETVERIESDLGRAFGYMREQFPEKQIPVVYMHVSGLFQNVLVDDSLLSISIDKYLGADYPLYRDYFDAYRRRGMTPDYVVPDYLTAWLMSEYPFSGNDNVLLDRMIYEGKIKYVVHQAFSQVIPEVWMKYTSEEYQWCKENESRLWKQIIERKQLYTPDRVTTSKYFLERPSSFIADEAPGNLGTWIGWQIVTRYMERTNVSIAELMTHTDAQDILTKSKYKP</sequence>
<proteinExistence type="predicted"/>
<dbReference type="InterPro" id="IPR019853">
    <property type="entry name" value="GldB-like"/>
</dbReference>
<protein>
    <submittedName>
        <fullName evidence="1">Gliding motility lipoprotein GldB</fullName>
    </submittedName>
</protein>